<comment type="caution">
    <text evidence="2">The sequence shown here is derived from an EMBL/GenBank/DDBJ whole genome shotgun (WGS) entry which is preliminary data.</text>
</comment>
<protein>
    <submittedName>
        <fullName evidence="2">Uncharacterized protein</fullName>
    </submittedName>
</protein>
<organism evidence="2 3">
    <name type="scientific">Kribbella rubisoli</name>
    <dbReference type="NCBI Taxonomy" id="3075929"/>
    <lineage>
        <taxon>Bacteria</taxon>
        <taxon>Bacillati</taxon>
        <taxon>Actinomycetota</taxon>
        <taxon>Actinomycetes</taxon>
        <taxon>Propionibacteriales</taxon>
        <taxon>Kribbellaceae</taxon>
        <taxon>Kribbella</taxon>
    </lineage>
</organism>
<sequence length="320" mass="34195">MHTTAGPTSGAGANRPVSVDGTISTEFLTPTRRHGDHANYPPASTSTRSANAGAQAQVPRVRRTGDRCPPTVSAGRRRQPGEDHRAAVRSSIGRAAKCCSCQPRPGGQLLLMPTPAGAVASMSSQHDSFGGAISAHPASPAYGPSRWRGGRYAGDMRPACADRARRPLRTTVQDTSAGRPLRPTCGTTLAADRASRPFRTTVRDTSASRPLQDDPCGRPCGTTVRDDRCGTPVRAERCGTTVRGEPSTDVMCRRLTQHGELLRPTRLGPGDREACLPRVVRCAGPSVCPRFVGRGFRRRRCRVGRLSRGSLVFVARPSRT</sequence>
<reference evidence="2 3" key="1">
    <citation type="journal article" date="2015" name="Stand. Genomic Sci.">
        <title>Genomic Encyclopedia of Bacterial and Archaeal Type Strains, Phase III: the genomes of soil and plant-associated and newly described type strains.</title>
        <authorList>
            <person name="Whitman W.B."/>
            <person name="Woyke T."/>
            <person name="Klenk H.P."/>
            <person name="Zhou Y."/>
            <person name="Lilburn T.G."/>
            <person name="Beck B.J."/>
            <person name="De Vos P."/>
            <person name="Vandamme P."/>
            <person name="Eisen J.A."/>
            <person name="Garrity G."/>
            <person name="Hugenholtz P."/>
            <person name="Kyrpides N.C."/>
        </authorList>
    </citation>
    <scope>NUCLEOTIDE SEQUENCE [LARGE SCALE GENOMIC DNA]</scope>
    <source>
        <strain evidence="2 3">VKM Ac-2540</strain>
    </source>
</reference>
<dbReference type="EMBL" id="SHKR01000017">
    <property type="protein sequence ID" value="RZU03502.1"/>
    <property type="molecule type" value="Genomic_DNA"/>
</dbReference>
<evidence type="ECO:0000313" key="2">
    <source>
        <dbReference type="EMBL" id="RZU03502.1"/>
    </source>
</evidence>
<name>A0A4Q7W2P4_9ACTN</name>
<gene>
    <name evidence="2" type="ORF">EV645_7534</name>
</gene>
<evidence type="ECO:0000256" key="1">
    <source>
        <dbReference type="SAM" id="MobiDB-lite"/>
    </source>
</evidence>
<proteinExistence type="predicted"/>
<accession>A0A4Q7W2P4</accession>
<feature type="region of interest" description="Disordered" evidence="1">
    <location>
        <begin position="1"/>
        <end position="84"/>
    </location>
</feature>
<dbReference type="Proteomes" id="UP000292027">
    <property type="component" value="Unassembled WGS sequence"/>
</dbReference>
<keyword evidence="3" id="KW-1185">Reference proteome</keyword>
<dbReference type="AlphaFoldDB" id="A0A4Q7W2P4"/>
<feature type="compositionally biased region" description="Polar residues" evidence="1">
    <location>
        <begin position="42"/>
        <end position="54"/>
    </location>
</feature>
<evidence type="ECO:0000313" key="3">
    <source>
        <dbReference type="Proteomes" id="UP000292027"/>
    </source>
</evidence>